<feature type="compositionally biased region" description="Pro residues" evidence="10">
    <location>
        <begin position="31"/>
        <end position="40"/>
    </location>
</feature>
<organism evidence="12 13">
    <name type="scientific">Striga asiatica</name>
    <name type="common">Asiatic witchweed</name>
    <name type="synonym">Buchnera asiatica</name>
    <dbReference type="NCBI Taxonomy" id="4170"/>
    <lineage>
        <taxon>Eukaryota</taxon>
        <taxon>Viridiplantae</taxon>
        <taxon>Streptophyta</taxon>
        <taxon>Embryophyta</taxon>
        <taxon>Tracheophyta</taxon>
        <taxon>Spermatophyta</taxon>
        <taxon>Magnoliopsida</taxon>
        <taxon>eudicotyledons</taxon>
        <taxon>Gunneridae</taxon>
        <taxon>Pentapetalae</taxon>
        <taxon>asterids</taxon>
        <taxon>lamiids</taxon>
        <taxon>Lamiales</taxon>
        <taxon>Orobanchaceae</taxon>
        <taxon>Buchnereae</taxon>
        <taxon>Striga</taxon>
    </lineage>
</organism>
<dbReference type="Pfam" id="PF02701">
    <property type="entry name" value="Zn_ribbon_Dof"/>
    <property type="match status" value="1"/>
</dbReference>
<evidence type="ECO:0000256" key="2">
    <source>
        <dbReference type="ARBA" id="ARBA00022771"/>
    </source>
</evidence>
<keyword evidence="1 9" id="KW-0479">Metal-binding</keyword>
<evidence type="ECO:0000256" key="8">
    <source>
        <dbReference type="PROSITE-ProRule" id="PRU00071"/>
    </source>
</evidence>
<dbReference type="PROSITE" id="PS50884">
    <property type="entry name" value="ZF_DOF_2"/>
    <property type="match status" value="1"/>
</dbReference>
<feature type="region of interest" description="Disordered" evidence="10">
    <location>
        <begin position="113"/>
        <end position="158"/>
    </location>
</feature>
<keyword evidence="7 8" id="KW-0539">Nucleus</keyword>
<dbReference type="OrthoDB" id="1927254at2759"/>
<feature type="region of interest" description="Disordered" evidence="10">
    <location>
        <begin position="26"/>
        <end position="53"/>
    </location>
</feature>
<feature type="compositionally biased region" description="Polar residues" evidence="10">
    <location>
        <begin position="148"/>
        <end position="158"/>
    </location>
</feature>
<accession>A0A5A7RJB5</accession>
<dbReference type="InterPro" id="IPR003851">
    <property type="entry name" value="Znf_Dof"/>
</dbReference>
<evidence type="ECO:0000313" key="13">
    <source>
        <dbReference type="Proteomes" id="UP000325081"/>
    </source>
</evidence>
<dbReference type="PANTHER" id="PTHR31992:SF193">
    <property type="entry name" value="DOF ZINC FINGER PROTEIN DOF3.6"/>
    <property type="match status" value="1"/>
</dbReference>
<evidence type="ECO:0000256" key="5">
    <source>
        <dbReference type="ARBA" id="ARBA00023125"/>
    </source>
</evidence>
<evidence type="ECO:0000259" key="11">
    <source>
        <dbReference type="PROSITE" id="PS50884"/>
    </source>
</evidence>
<reference evidence="13" key="1">
    <citation type="journal article" date="2019" name="Curr. Biol.">
        <title>Genome Sequence of Striga asiatica Provides Insight into the Evolution of Plant Parasitism.</title>
        <authorList>
            <person name="Yoshida S."/>
            <person name="Kim S."/>
            <person name="Wafula E.K."/>
            <person name="Tanskanen J."/>
            <person name="Kim Y.M."/>
            <person name="Honaas L."/>
            <person name="Yang Z."/>
            <person name="Spallek T."/>
            <person name="Conn C.E."/>
            <person name="Ichihashi Y."/>
            <person name="Cheong K."/>
            <person name="Cui S."/>
            <person name="Der J.P."/>
            <person name="Gundlach H."/>
            <person name="Jiao Y."/>
            <person name="Hori C."/>
            <person name="Ishida J.K."/>
            <person name="Kasahara H."/>
            <person name="Kiba T."/>
            <person name="Kim M.S."/>
            <person name="Koo N."/>
            <person name="Laohavisit A."/>
            <person name="Lee Y.H."/>
            <person name="Lumba S."/>
            <person name="McCourt P."/>
            <person name="Mortimer J.C."/>
            <person name="Mutuku J.M."/>
            <person name="Nomura T."/>
            <person name="Sasaki-Sekimoto Y."/>
            <person name="Seto Y."/>
            <person name="Wang Y."/>
            <person name="Wakatake T."/>
            <person name="Sakakibara H."/>
            <person name="Demura T."/>
            <person name="Yamaguchi S."/>
            <person name="Yoneyama K."/>
            <person name="Manabe R.I."/>
            <person name="Nelson D.C."/>
            <person name="Schulman A.H."/>
            <person name="Timko M.P."/>
            <person name="dePamphilis C.W."/>
            <person name="Choi D."/>
            <person name="Shirasu K."/>
        </authorList>
    </citation>
    <scope>NUCLEOTIDE SEQUENCE [LARGE SCALE GENOMIC DNA]</scope>
    <source>
        <strain evidence="13">cv. UVA1</strain>
    </source>
</reference>
<evidence type="ECO:0000256" key="3">
    <source>
        <dbReference type="ARBA" id="ARBA00022833"/>
    </source>
</evidence>
<feature type="compositionally biased region" description="Low complexity" evidence="10">
    <location>
        <begin position="126"/>
        <end position="135"/>
    </location>
</feature>
<keyword evidence="13" id="KW-1185">Reference proteome</keyword>
<evidence type="ECO:0000256" key="9">
    <source>
        <dbReference type="RuleBase" id="RU369094"/>
    </source>
</evidence>
<comment type="caution">
    <text evidence="12">The sequence shown here is derived from an EMBL/GenBank/DDBJ whole genome shotgun (WGS) entry which is preliminary data.</text>
</comment>
<proteinExistence type="predicted"/>
<comment type="subcellular location">
    <subcellularLocation>
        <location evidence="8 9">Nucleus</location>
    </subcellularLocation>
</comment>
<dbReference type="PROSITE" id="PS01361">
    <property type="entry name" value="ZF_DOF_1"/>
    <property type="match status" value="1"/>
</dbReference>
<keyword evidence="5 8" id="KW-0238">DNA-binding</keyword>
<keyword evidence="4 9" id="KW-0805">Transcription regulation</keyword>
<feature type="domain" description="Dof-type" evidence="11">
    <location>
        <begin position="69"/>
        <end position="123"/>
    </location>
</feature>
<evidence type="ECO:0000256" key="4">
    <source>
        <dbReference type="ARBA" id="ARBA00023015"/>
    </source>
</evidence>
<evidence type="ECO:0000313" key="12">
    <source>
        <dbReference type="EMBL" id="GER57259.1"/>
    </source>
</evidence>
<dbReference type="GO" id="GO:0008270">
    <property type="term" value="F:zinc ion binding"/>
    <property type="evidence" value="ECO:0007669"/>
    <property type="project" value="UniProtKB-KW"/>
</dbReference>
<dbReference type="AlphaFoldDB" id="A0A5A7RJB5"/>
<keyword evidence="2 8" id="KW-0863">Zinc-finger</keyword>
<dbReference type="PANTHER" id="PTHR31992">
    <property type="entry name" value="DOF ZINC FINGER PROTEIN DOF1.4-RELATED"/>
    <property type="match status" value="1"/>
</dbReference>
<name>A0A5A7RJB5_STRAF</name>
<keyword evidence="3 9" id="KW-0862">Zinc</keyword>
<evidence type="ECO:0000256" key="10">
    <source>
        <dbReference type="SAM" id="MobiDB-lite"/>
    </source>
</evidence>
<dbReference type="GO" id="GO:0005634">
    <property type="term" value="C:nucleus"/>
    <property type="evidence" value="ECO:0007669"/>
    <property type="project" value="UniProtKB-SubCell"/>
</dbReference>
<dbReference type="GO" id="GO:0003700">
    <property type="term" value="F:DNA-binding transcription factor activity"/>
    <property type="evidence" value="ECO:0007669"/>
    <property type="project" value="UniProtKB-UniRule"/>
</dbReference>
<protein>
    <recommendedName>
        <fullName evidence="9">Dof zinc finger protein</fullName>
    </recommendedName>
</protein>
<evidence type="ECO:0000256" key="6">
    <source>
        <dbReference type="ARBA" id="ARBA00023163"/>
    </source>
</evidence>
<evidence type="ECO:0000256" key="7">
    <source>
        <dbReference type="ARBA" id="ARBA00023242"/>
    </source>
</evidence>
<evidence type="ECO:0000256" key="1">
    <source>
        <dbReference type="ARBA" id="ARBA00022723"/>
    </source>
</evidence>
<comment type="function">
    <text evidence="9">Transcription factor that binds specifically to a 5'-AA[AG]G-3' consensus core sequence.</text>
</comment>
<sequence length="287" mass="30401">MVFSSVPAYFDPSNWQPQQQINHQIIGSAPHPSPAPPPAGPGSGSGPTRPGSMTERARLANIPIPEAALKCPRCDSTNTKFCYFNNYSLSQPRHFCKTCRRYWTRGGALRTVPVGGGCRRNKRTKSSSAASKSSSSGGGSRHSPAANPGQTGFSGSLLNLTPAQFHPPPLRFPAPLSGQLESGLELGPNGFAGFQGPTSLMGSIEPWRLQQFPFLGSLDTSFVGGGGELGFLGESRANAFAAVKMEEQNPNLSLSRELLLGGIQANEHAWNLGSGASWAELSSNHLQ</sequence>
<dbReference type="GO" id="GO:0003677">
    <property type="term" value="F:DNA binding"/>
    <property type="evidence" value="ECO:0007669"/>
    <property type="project" value="UniProtKB-UniRule"/>
</dbReference>
<dbReference type="Proteomes" id="UP000325081">
    <property type="component" value="Unassembled WGS sequence"/>
</dbReference>
<dbReference type="InterPro" id="IPR045174">
    <property type="entry name" value="Dof"/>
</dbReference>
<gene>
    <name evidence="12" type="ORF">STAS_35050</name>
</gene>
<dbReference type="EMBL" id="BKCP01013181">
    <property type="protein sequence ID" value="GER57259.1"/>
    <property type="molecule type" value="Genomic_DNA"/>
</dbReference>
<keyword evidence="6 9" id="KW-0804">Transcription</keyword>